<evidence type="ECO:0000313" key="6">
    <source>
        <dbReference type="Proteomes" id="UP000681041"/>
    </source>
</evidence>
<dbReference type="PROSITE" id="PS01031">
    <property type="entry name" value="SHSP"/>
    <property type="match status" value="1"/>
</dbReference>
<protein>
    <submittedName>
        <fullName evidence="5">Hsp20/alpha crystallin family protein</fullName>
    </submittedName>
</protein>
<evidence type="ECO:0000256" key="2">
    <source>
        <dbReference type="RuleBase" id="RU003616"/>
    </source>
</evidence>
<dbReference type="PANTHER" id="PTHR11527">
    <property type="entry name" value="HEAT-SHOCK PROTEIN 20 FAMILY MEMBER"/>
    <property type="match status" value="1"/>
</dbReference>
<keyword evidence="6" id="KW-1185">Reference proteome</keyword>
<proteinExistence type="inferred from homology"/>
<dbReference type="InterPro" id="IPR008978">
    <property type="entry name" value="HSP20-like_chaperone"/>
</dbReference>
<dbReference type="EMBL" id="CP058560">
    <property type="protein sequence ID" value="QUH24281.1"/>
    <property type="molecule type" value="Genomic_DNA"/>
</dbReference>
<dbReference type="InterPro" id="IPR031107">
    <property type="entry name" value="Small_HSP"/>
</dbReference>
<organism evidence="5 6">
    <name type="scientific">Methanobacterium alkalithermotolerans</name>
    <dbReference type="NCBI Taxonomy" id="2731220"/>
    <lineage>
        <taxon>Archaea</taxon>
        <taxon>Methanobacteriati</taxon>
        <taxon>Methanobacteriota</taxon>
        <taxon>Methanomada group</taxon>
        <taxon>Methanobacteria</taxon>
        <taxon>Methanobacteriales</taxon>
        <taxon>Methanobacteriaceae</taxon>
        <taxon>Methanobacterium</taxon>
    </lineage>
</organism>
<name>A0A8T8KG66_9EURY</name>
<dbReference type="InterPro" id="IPR002068">
    <property type="entry name" value="A-crystallin/Hsp20_dom"/>
</dbReference>
<dbReference type="AlphaFoldDB" id="A0A8T8KG66"/>
<dbReference type="CDD" id="cd06464">
    <property type="entry name" value="ACD_sHsps-like"/>
    <property type="match status" value="1"/>
</dbReference>
<evidence type="ECO:0000259" key="4">
    <source>
        <dbReference type="PROSITE" id="PS51203"/>
    </source>
</evidence>
<dbReference type="InterPro" id="IPR007052">
    <property type="entry name" value="CS_dom"/>
</dbReference>
<dbReference type="OrthoDB" id="198277at2157"/>
<accession>A0A8T8KG66</accession>
<sequence>MMDDMVKSIKEMQGDLERKISEYTEAVPEKPYMDLIETEDMIVVKTDLPGVNKEDIGIELTEDKLTVSATFKEEIEIEESNYIKKERKYGQAMRQITLPAEVKVEEASAKFDNGVLSIELPKVEVKTKFNVEIK</sequence>
<feature type="domain" description="SHSP" evidence="3">
    <location>
        <begin position="23"/>
        <end position="134"/>
    </location>
</feature>
<dbReference type="Proteomes" id="UP000681041">
    <property type="component" value="Chromosome"/>
</dbReference>
<reference evidence="5" key="1">
    <citation type="submission" date="2020-07" db="EMBL/GenBank/DDBJ databases">
        <title>Methanobacterium. sp. MethCan genome.</title>
        <authorList>
            <person name="Postec A."/>
            <person name="Quemeneur M."/>
        </authorList>
    </citation>
    <scope>NUCLEOTIDE SEQUENCE</scope>
    <source>
        <strain evidence="5">MethCAN</strain>
    </source>
</reference>
<evidence type="ECO:0000313" key="5">
    <source>
        <dbReference type="EMBL" id="QUH24281.1"/>
    </source>
</evidence>
<comment type="similarity">
    <text evidence="1 2">Belongs to the small heat shock protein (HSP20) family.</text>
</comment>
<dbReference type="KEGG" id="meme:HYG87_03600"/>
<dbReference type="SUPFAM" id="SSF49764">
    <property type="entry name" value="HSP20-like chaperones"/>
    <property type="match status" value="1"/>
</dbReference>
<feature type="domain" description="CS" evidence="4">
    <location>
        <begin position="28"/>
        <end position="134"/>
    </location>
</feature>
<gene>
    <name evidence="5" type="ORF">HYG87_03600</name>
</gene>
<dbReference type="Pfam" id="PF00011">
    <property type="entry name" value="HSP20"/>
    <property type="match status" value="1"/>
</dbReference>
<dbReference type="Gene3D" id="2.60.40.790">
    <property type="match status" value="1"/>
</dbReference>
<evidence type="ECO:0000256" key="1">
    <source>
        <dbReference type="PROSITE-ProRule" id="PRU00285"/>
    </source>
</evidence>
<dbReference type="PROSITE" id="PS51203">
    <property type="entry name" value="CS"/>
    <property type="match status" value="1"/>
</dbReference>
<evidence type="ECO:0000259" key="3">
    <source>
        <dbReference type="PROSITE" id="PS01031"/>
    </source>
</evidence>